<comment type="caution">
    <text evidence="1">The sequence shown here is derived from an EMBL/GenBank/DDBJ whole genome shotgun (WGS) entry which is preliminary data.</text>
</comment>
<gene>
    <name evidence="1" type="ORF">N7517_003992</name>
</gene>
<evidence type="ECO:0000313" key="1">
    <source>
        <dbReference type="EMBL" id="KAJ5371986.1"/>
    </source>
</evidence>
<dbReference type="OrthoDB" id="4886853at2759"/>
<proteinExistence type="predicted"/>
<name>A0A9W9S4R5_9EURO</name>
<dbReference type="EMBL" id="JAPZBT010000002">
    <property type="protein sequence ID" value="KAJ5371986.1"/>
    <property type="molecule type" value="Genomic_DNA"/>
</dbReference>
<protein>
    <submittedName>
        <fullName evidence="1">Uncharacterized protein</fullName>
    </submittedName>
</protein>
<reference evidence="1" key="1">
    <citation type="submission" date="2022-12" db="EMBL/GenBank/DDBJ databases">
        <authorList>
            <person name="Petersen C."/>
        </authorList>
    </citation>
    <scope>NUCLEOTIDE SEQUENCE</scope>
    <source>
        <strain evidence="1">IBT 3081</strain>
    </source>
</reference>
<sequence length="138" mass="14886">MSSTQASALGEWIDQLLKTVFFQSDDELSSKAIQESFSPNLKVRINGASMNYHDYIQAVAATRAQNVLSVLSNEELLSSCEGQDSPGAGGSVAHISSFVLKDRQTGLERKESTVTLATVGLTNGKRILVELTEVHRSA</sequence>
<dbReference type="RefSeq" id="XP_056577972.1">
    <property type="nucleotide sequence ID" value="XM_056721722.1"/>
</dbReference>
<reference evidence="1" key="2">
    <citation type="journal article" date="2023" name="IMA Fungus">
        <title>Comparative genomic study of the Penicillium genus elucidates a diverse pangenome and 15 lateral gene transfer events.</title>
        <authorList>
            <person name="Petersen C."/>
            <person name="Sorensen T."/>
            <person name="Nielsen M.R."/>
            <person name="Sondergaard T.E."/>
            <person name="Sorensen J.L."/>
            <person name="Fitzpatrick D.A."/>
            <person name="Frisvad J.C."/>
            <person name="Nielsen K.L."/>
        </authorList>
    </citation>
    <scope>NUCLEOTIDE SEQUENCE</scope>
    <source>
        <strain evidence="1">IBT 3081</strain>
    </source>
</reference>
<organism evidence="1 2">
    <name type="scientific">Penicillium concentricum</name>
    <dbReference type="NCBI Taxonomy" id="293559"/>
    <lineage>
        <taxon>Eukaryota</taxon>
        <taxon>Fungi</taxon>
        <taxon>Dikarya</taxon>
        <taxon>Ascomycota</taxon>
        <taxon>Pezizomycotina</taxon>
        <taxon>Eurotiomycetes</taxon>
        <taxon>Eurotiomycetidae</taxon>
        <taxon>Eurotiales</taxon>
        <taxon>Aspergillaceae</taxon>
        <taxon>Penicillium</taxon>
    </lineage>
</organism>
<dbReference type="Proteomes" id="UP001147752">
    <property type="component" value="Unassembled WGS sequence"/>
</dbReference>
<accession>A0A9W9S4R5</accession>
<dbReference type="GeneID" id="81460905"/>
<dbReference type="AlphaFoldDB" id="A0A9W9S4R5"/>
<evidence type="ECO:0000313" key="2">
    <source>
        <dbReference type="Proteomes" id="UP001147752"/>
    </source>
</evidence>
<keyword evidence="2" id="KW-1185">Reference proteome</keyword>